<dbReference type="SUPFAM" id="SSF57850">
    <property type="entry name" value="RING/U-box"/>
    <property type="match status" value="1"/>
</dbReference>
<dbReference type="Gene3D" id="3.30.40.10">
    <property type="entry name" value="Zinc/RING finger domain, C3HC4 (zinc finger)"/>
    <property type="match status" value="1"/>
</dbReference>
<dbReference type="GO" id="GO:0006511">
    <property type="term" value="P:ubiquitin-dependent protein catabolic process"/>
    <property type="evidence" value="ECO:0007669"/>
    <property type="project" value="TreeGrafter"/>
</dbReference>
<sequence>MRGLWCALREESCPVMNVDLEEQRQRLHDIEQERQDRALAEALVQLEEQHRGDAQGGTDAAVSKGRDAGTTVTDAISADEAYAADLQYQEDMLGADMYQERGSYYGPSTRKLAKSRKELRAADMYREMVVEEQRKQAGGAKLRASLKKLLGVSSRGERESGSSSSKGNSTQARYAEILKQKDREIQEDLWEEQEELDRVQREQVDEQMRRNALRGQSSESHEPSSYSLDMRTSHLAVAVDPIHEQYAARQRAQVLAEEVDLSSLMRAGEDGELYPVDPNAAGGEDDEEVGGATQEEIEQLPVRQYVPKQNGSRSSETAEDSSSQPTLSSGAGEELGTHKQCSICLTDYDAGDTIRTLKCLHNYHSECVDRWLIQRRTCPICKDAM</sequence>
<dbReference type="InterPro" id="IPR013083">
    <property type="entry name" value="Znf_RING/FYVE/PHD"/>
</dbReference>
<evidence type="ECO:0000259" key="6">
    <source>
        <dbReference type="PROSITE" id="PS50089"/>
    </source>
</evidence>
<dbReference type="EMBL" id="VRMN01000018">
    <property type="protein sequence ID" value="KAA8490863.1"/>
    <property type="molecule type" value="Genomic_DNA"/>
</dbReference>
<comment type="caution">
    <text evidence="7">The sequence shown here is derived from an EMBL/GenBank/DDBJ whole genome shotgun (WGS) entry which is preliminary data.</text>
</comment>
<dbReference type="OrthoDB" id="8062037at2759"/>
<gene>
    <name evidence="7" type="ORF">FVE85_1310</name>
</gene>
<dbReference type="GO" id="GO:0061630">
    <property type="term" value="F:ubiquitin protein ligase activity"/>
    <property type="evidence" value="ECO:0007669"/>
    <property type="project" value="TreeGrafter"/>
</dbReference>
<keyword evidence="8" id="KW-1185">Reference proteome</keyword>
<evidence type="ECO:0000256" key="2">
    <source>
        <dbReference type="ARBA" id="ARBA00022771"/>
    </source>
</evidence>
<dbReference type="Pfam" id="PF13639">
    <property type="entry name" value="zf-RING_2"/>
    <property type="match status" value="1"/>
</dbReference>
<reference evidence="8" key="1">
    <citation type="journal article" date="2019" name="Nat. Commun.">
        <title>Expansion of phycobilisome linker gene families in mesophilic red algae.</title>
        <authorList>
            <person name="Lee J."/>
            <person name="Kim D."/>
            <person name="Bhattacharya D."/>
            <person name="Yoon H.S."/>
        </authorList>
    </citation>
    <scope>NUCLEOTIDE SEQUENCE [LARGE SCALE GENOMIC DNA]</scope>
    <source>
        <strain evidence="8">CCMP 1328</strain>
    </source>
</reference>
<feature type="compositionally biased region" description="Basic and acidic residues" evidence="5">
    <location>
        <begin position="198"/>
        <end position="209"/>
    </location>
</feature>
<evidence type="ECO:0000256" key="3">
    <source>
        <dbReference type="ARBA" id="ARBA00022833"/>
    </source>
</evidence>
<dbReference type="PANTHER" id="PTHR45931">
    <property type="entry name" value="SI:CH211-59O9.10"/>
    <property type="match status" value="1"/>
</dbReference>
<feature type="region of interest" description="Disordered" evidence="5">
    <location>
        <begin position="152"/>
        <end position="172"/>
    </location>
</feature>
<evidence type="ECO:0000313" key="8">
    <source>
        <dbReference type="Proteomes" id="UP000324585"/>
    </source>
</evidence>
<dbReference type="PROSITE" id="PS50089">
    <property type="entry name" value="ZF_RING_2"/>
    <property type="match status" value="1"/>
</dbReference>
<feature type="domain" description="RING-type" evidence="6">
    <location>
        <begin position="341"/>
        <end position="382"/>
    </location>
</feature>
<protein>
    <submittedName>
        <fullName evidence="7">E3 ubiquitin-protein ligase SDIR1</fullName>
    </submittedName>
</protein>
<dbReference type="SMART" id="SM00184">
    <property type="entry name" value="RING"/>
    <property type="match status" value="1"/>
</dbReference>
<evidence type="ECO:0000256" key="5">
    <source>
        <dbReference type="SAM" id="MobiDB-lite"/>
    </source>
</evidence>
<dbReference type="GO" id="GO:0008270">
    <property type="term" value="F:zinc ion binding"/>
    <property type="evidence" value="ECO:0007669"/>
    <property type="project" value="UniProtKB-KW"/>
</dbReference>
<dbReference type="AlphaFoldDB" id="A0A5J4YJR6"/>
<evidence type="ECO:0000256" key="4">
    <source>
        <dbReference type="PROSITE-ProRule" id="PRU00175"/>
    </source>
</evidence>
<dbReference type="Proteomes" id="UP000324585">
    <property type="component" value="Unassembled WGS sequence"/>
</dbReference>
<accession>A0A5J4YJR6</accession>
<evidence type="ECO:0000256" key="1">
    <source>
        <dbReference type="ARBA" id="ARBA00022723"/>
    </source>
</evidence>
<feature type="compositionally biased region" description="Low complexity" evidence="5">
    <location>
        <begin position="312"/>
        <end position="323"/>
    </location>
</feature>
<organism evidence="7 8">
    <name type="scientific">Porphyridium purpureum</name>
    <name type="common">Red alga</name>
    <name type="synonym">Porphyridium cruentum</name>
    <dbReference type="NCBI Taxonomy" id="35688"/>
    <lineage>
        <taxon>Eukaryota</taxon>
        <taxon>Rhodophyta</taxon>
        <taxon>Bangiophyceae</taxon>
        <taxon>Porphyridiales</taxon>
        <taxon>Porphyridiaceae</taxon>
        <taxon>Porphyridium</taxon>
    </lineage>
</organism>
<dbReference type="PANTHER" id="PTHR45931:SF3">
    <property type="entry name" value="RING ZINC FINGER-CONTAINING PROTEIN"/>
    <property type="match status" value="1"/>
</dbReference>
<keyword evidence="2 4" id="KW-0863">Zinc-finger</keyword>
<dbReference type="GO" id="GO:0005634">
    <property type="term" value="C:nucleus"/>
    <property type="evidence" value="ECO:0007669"/>
    <property type="project" value="TreeGrafter"/>
</dbReference>
<feature type="region of interest" description="Disordered" evidence="5">
    <location>
        <begin position="198"/>
        <end position="228"/>
    </location>
</feature>
<keyword evidence="3" id="KW-0862">Zinc</keyword>
<evidence type="ECO:0000313" key="7">
    <source>
        <dbReference type="EMBL" id="KAA8490863.1"/>
    </source>
</evidence>
<dbReference type="InterPro" id="IPR051834">
    <property type="entry name" value="RING_finger_E3_ligase"/>
</dbReference>
<keyword evidence="1" id="KW-0479">Metal-binding</keyword>
<feature type="region of interest" description="Disordered" evidence="5">
    <location>
        <begin position="269"/>
        <end position="334"/>
    </location>
</feature>
<proteinExistence type="predicted"/>
<name>A0A5J4YJR6_PORPP</name>
<dbReference type="InterPro" id="IPR001841">
    <property type="entry name" value="Znf_RING"/>
</dbReference>